<feature type="compositionally biased region" description="Low complexity" evidence="10">
    <location>
        <begin position="61"/>
        <end position="84"/>
    </location>
</feature>
<dbReference type="Pfam" id="PF13465">
    <property type="entry name" value="zf-H2C2_2"/>
    <property type="match status" value="1"/>
</dbReference>
<dbReference type="FunFam" id="3.30.160.60:FF:000561">
    <property type="entry name" value="Zinc finger protein 30 homolog"/>
    <property type="match status" value="1"/>
</dbReference>
<evidence type="ECO:0000256" key="1">
    <source>
        <dbReference type="ARBA" id="ARBA00004123"/>
    </source>
</evidence>
<keyword evidence="7" id="KW-0238">DNA-binding</keyword>
<dbReference type="AlphaFoldDB" id="A0A9X9LGV7"/>
<evidence type="ECO:0000256" key="6">
    <source>
        <dbReference type="ARBA" id="ARBA00022833"/>
    </source>
</evidence>
<dbReference type="EMBL" id="CYRY02003267">
    <property type="protein sequence ID" value="VCW67909.1"/>
    <property type="molecule type" value="Genomic_DNA"/>
</dbReference>
<evidence type="ECO:0000256" key="5">
    <source>
        <dbReference type="ARBA" id="ARBA00022771"/>
    </source>
</evidence>
<dbReference type="PANTHER" id="PTHR23226:SF416">
    <property type="entry name" value="FI01424P"/>
    <property type="match status" value="1"/>
</dbReference>
<dbReference type="Pfam" id="PF00096">
    <property type="entry name" value="zf-C2H2"/>
    <property type="match status" value="1"/>
</dbReference>
<gene>
    <name evidence="12" type="ORF">BN2614_LOCUS1</name>
</gene>
<dbReference type="PROSITE" id="PS00028">
    <property type="entry name" value="ZINC_FINGER_C2H2_1"/>
    <property type="match status" value="2"/>
</dbReference>
<proteinExistence type="inferred from homology"/>
<reference evidence="12 13" key="1">
    <citation type="submission" date="2018-10" db="EMBL/GenBank/DDBJ databases">
        <authorList>
            <person name="Ekblom R."/>
            <person name="Jareborg N."/>
        </authorList>
    </citation>
    <scope>NUCLEOTIDE SEQUENCE [LARGE SCALE GENOMIC DNA]</scope>
    <source>
        <tissue evidence="12">Muscle</tissue>
    </source>
</reference>
<evidence type="ECO:0000256" key="2">
    <source>
        <dbReference type="ARBA" id="ARBA00006991"/>
    </source>
</evidence>
<evidence type="ECO:0000313" key="13">
    <source>
        <dbReference type="Proteomes" id="UP000269945"/>
    </source>
</evidence>
<dbReference type="GO" id="GO:0005634">
    <property type="term" value="C:nucleus"/>
    <property type="evidence" value="ECO:0007669"/>
    <property type="project" value="UniProtKB-SubCell"/>
</dbReference>
<dbReference type="Gene3D" id="3.30.160.60">
    <property type="entry name" value="Classic Zinc Finger"/>
    <property type="match status" value="4"/>
</dbReference>
<feature type="non-terminal residue" evidence="12">
    <location>
        <position position="1"/>
    </location>
</feature>
<evidence type="ECO:0000256" key="9">
    <source>
        <dbReference type="PROSITE-ProRule" id="PRU00042"/>
    </source>
</evidence>
<comment type="similarity">
    <text evidence="2">Belongs to the krueppel C2H2-type zinc-finger protein family.</text>
</comment>
<dbReference type="GO" id="GO:0000978">
    <property type="term" value="F:RNA polymerase II cis-regulatory region sequence-specific DNA binding"/>
    <property type="evidence" value="ECO:0007669"/>
    <property type="project" value="TreeGrafter"/>
</dbReference>
<feature type="domain" description="C2H2-type" evidence="11">
    <location>
        <begin position="187"/>
        <end position="214"/>
    </location>
</feature>
<feature type="region of interest" description="Disordered" evidence="10">
    <location>
        <begin position="61"/>
        <end position="113"/>
    </location>
</feature>
<evidence type="ECO:0000313" key="12">
    <source>
        <dbReference type="EMBL" id="VCW67909.1"/>
    </source>
</evidence>
<dbReference type="SUPFAM" id="SSF57667">
    <property type="entry name" value="beta-beta-alpha zinc fingers"/>
    <property type="match status" value="2"/>
</dbReference>
<evidence type="ECO:0000256" key="3">
    <source>
        <dbReference type="ARBA" id="ARBA00022723"/>
    </source>
</evidence>
<comment type="subcellular location">
    <subcellularLocation>
        <location evidence="1">Nucleus</location>
    </subcellularLocation>
</comment>
<accession>A0A9X9LGV7</accession>
<dbReference type="GO" id="GO:0008270">
    <property type="term" value="F:zinc ion binding"/>
    <property type="evidence" value="ECO:0007669"/>
    <property type="project" value="UniProtKB-KW"/>
</dbReference>
<sequence>TCGLLVSLGCPLPKPELIYALDHSPELCPWKRGLSPNFCPGDTTKPETPELSLSHLALSEEVSPQEQQAQQALGGSQLGQGKSQDWPSEMLEGQLKPGIDPQTEKLPGNMKPKRAGLGTDDGPHSRTVQQLIPAGHVLHGHDSRGILKDPLSHEGKRPYQCEEQRKVFTKNCFLVRHEQISTGAKPYECTECGKTFSKSTHLLQHRMIHTGERPYECAECGKAFNRRSHLTRHQRIHTGEKPYKCSECGKAFTHRSNLV</sequence>
<dbReference type="FunFam" id="3.30.160.60:FF:000176">
    <property type="entry name" value="zinc finger protein 70"/>
    <property type="match status" value="1"/>
</dbReference>
<dbReference type="SMART" id="SM00355">
    <property type="entry name" value="ZnF_C2H2"/>
    <property type="match status" value="2"/>
</dbReference>
<keyword evidence="13" id="KW-1185">Reference proteome</keyword>
<feature type="domain" description="C2H2-type" evidence="11">
    <location>
        <begin position="243"/>
        <end position="259"/>
    </location>
</feature>
<dbReference type="InterPro" id="IPR036236">
    <property type="entry name" value="Znf_C2H2_sf"/>
</dbReference>
<keyword evidence="6" id="KW-0862">Zinc</keyword>
<dbReference type="InterPro" id="IPR013087">
    <property type="entry name" value="Znf_C2H2_type"/>
</dbReference>
<keyword evidence="3" id="KW-0479">Metal-binding</keyword>
<organism evidence="12 13">
    <name type="scientific">Gulo gulo</name>
    <name type="common">Wolverine</name>
    <name type="synonym">Gluton</name>
    <dbReference type="NCBI Taxonomy" id="48420"/>
    <lineage>
        <taxon>Eukaryota</taxon>
        <taxon>Metazoa</taxon>
        <taxon>Chordata</taxon>
        <taxon>Craniata</taxon>
        <taxon>Vertebrata</taxon>
        <taxon>Euteleostomi</taxon>
        <taxon>Mammalia</taxon>
        <taxon>Eutheria</taxon>
        <taxon>Laurasiatheria</taxon>
        <taxon>Carnivora</taxon>
        <taxon>Caniformia</taxon>
        <taxon>Musteloidea</taxon>
        <taxon>Mustelidae</taxon>
        <taxon>Guloninae</taxon>
        <taxon>Gulo</taxon>
    </lineage>
</organism>
<keyword evidence="8" id="KW-0539">Nucleus</keyword>
<dbReference type="Proteomes" id="UP000269945">
    <property type="component" value="Unassembled WGS sequence"/>
</dbReference>
<protein>
    <recommendedName>
        <fullName evidence="11">C2H2-type domain-containing protein</fullName>
    </recommendedName>
</protein>
<keyword evidence="4" id="KW-0677">Repeat</keyword>
<dbReference type="FunFam" id="3.30.160.60:FF:000737">
    <property type="entry name" value="Zinc finger protein 565"/>
    <property type="match status" value="1"/>
</dbReference>
<feature type="domain" description="C2H2-type" evidence="11">
    <location>
        <begin position="159"/>
        <end position="186"/>
    </location>
</feature>
<feature type="domain" description="C2H2-type" evidence="11">
    <location>
        <begin position="215"/>
        <end position="242"/>
    </location>
</feature>
<evidence type="ECO:0000256" key="4">
    <source>
        <dbReference type="ARBA" id="ARBA00022737"/>
    </source>
</evidence>
<evidence type="ECO:0000256" key="8">
    <source>
        <dbReference type="ARBA" id="ARBA00023242"/>
    </source>
</evidence>
<name>A0A9X9LGV7_GULGU</name>
<keyword evidence="5 9" id="KW-0863">Zinc-finger</keyword>
<evidence type="ECO:0000256" key="7">
    <source>
        <dbReference type="ARBA" id="ARBA00023125"/>
    </source>
</evidence>
<evidence type="ECO:0000256" key="10">
    <source>
        <dbReference type="SAM" id="MobiDB-lite"/>
    </source>
</evidence>
<dbReference type="PROSITE" id="PS50157">
    <property type="entry name" value="ZINC_FINGER_C2H2_2"/>
    <property type="match status" value="4"/>
</dbReference>
<evidence type="ECO:0000259" key="11">
    <source>
        <dbReference type="PROSITE" id="PS50157"/>
    </source>
</evidence>
<feature type="non-terminal residue" evidence="12">
    <location>
        <position position="259"/>
    </location>
</feature>
<dbReference type="PANTHER" id="PTHR23226">
    <property type="entry name" value="ZINC FINGER AND SCAN DOMAIN-CONTAINING"/>
    <property type="match status" value="1"/>
</dbReference>
<dbReference type="GO" id="GO:0000981">
    <property type="term" value="F:DNA-binding transcription factor activity, RNA polymerase II-specific"/>
    <property type="evidence" value="ECO:0007669"/>
    <property type="project" value="TreeGrafter"/>
</dbReference>
<comment type="caution">
    <text evidence="12">The sequence shown here is derived from an EMBL/GenBank/DDBJ whole genome shotgun (WGS) entry which is preliminary data.</text>
</comment>